<gene>
    <name evidence="9" type="ORF">UFOPK1650_00039</name>
</gene>
<dbReference type="GO" id="GO:0005524">
    <property type="term" value="F:ATP binding"/>
    <property type="evidence" value="ECO:0007669"/>
    <property type="project" value="UniProtKB-KW"/>
</dbReference>
<dbReference type="Gene3D" id="3.30.420.40">
    <property type="match status" value="2"/>
</dbReference>
<comment type="similarity">
    <text evidence="1">Belongs to the ROK (NagC/XylR) family.</text>
</comment>
<dbReference type="InterPro" id="IPR000600">
    <property type="entry name" value="ROK"/>
</dbReference>
<dbReference type="InterPro" id="IPR049874">
    <property type="entry name" value="ROK_cs"/>
</dbReference>
<evidence type="ECO:0000256" key="8">
    <source>
        <dbReference type="ARBA" id="ARBA00032386"/>
    </source>
</evidence>
<evidence type="ECO:0000256" key="6">
    <source>
        <dbReference type="ARBA" id="ARBA00022777"/>
    </source>
</evidence>
<dbReference type="PANTHER" id="PTHR18964:SF173">
    <property type="entry name" value="GLUCOKINASE"/>
    <property type="match status" value="1"/>
</dbReference>
<keyword evidence="7" id="KW-0067">ATP-binding</keyword>
<evidence type="ECO:0000256" key="3">
    <source>
        <dbReference type="ARBA" id="ARBA00014701"/>
    </source>
</evidence>
<dbReference type="EMBL" id="CAEZTJ010000002">
    <property type="protein sequence ID" value="CAB4559191.1"/>
    <property type="molecule type" value="Genomic_DNA"/>
</dbReference>
<keyword evidence="5" id="KW-0547">Nucleotide-binding</keyword>
<dbReference type="AlphaFoldDB" id="A0A6J6D5E7"/>
<dbReference type="PANTHER" id="PTHR18964">
    <property type="entry name" value="ROK (REPRESSOR, ORF, KINASE) FAMILY"/>
    <property type="match status" value="1"/>
</dbReference>
<dbReference type="Pfam" id="PF00480">
    <property type="entry name" value="ROK"/>
    <property type="match status" value="1"/>
</dbReference>
<dbReference type="GO" id="GO:0005737">
    <property type="term" value="C:cytoplasm"/>
    <property type="evidence" value="ECO:0007669"/>
    <property type="project" value="InterPro"/>
</dbReference>
<accession>A0A6J6D5E7</accession>
<evidence type="ECO:0000313" key="9">
    <source>
        <dbReference type="EMBL" id="CAB4559191.1"/>
    </source>
</evidence>
<dbReference type="GO" id="GO:0004340">
    <property type="term" value="F:glucokinase activity"/>
    <property type="evidence" value="ECO:0007669"/>
    <property type="project" value="UniProtKB-EC"/>
</dbReference>
<dbReference type="InterPro" id="IPR004654">
    <property type="entry name" value="ROK_glcA"/>
</dbReference>
<dbReference type="InterPro" id="IPR043129">
    <property type="entry name" value="ATPase_NBD"/>
</dbReference>
<reference evidence="9" key="1">
    <citation type="submission" date="2020-05" db="EMBL/GenBank/DDBJ databases">
        <authorList>
            <person name="Chiriac C."/>
            <person name="Salcher M."/>
            <person name="Ghai R."/>
            <person name="Kavagutti S V."/>
        </authorList>
    </citation>
    <scope>NUCLEOTIDE SEQUENCE</scope>
</reference>
<dbReference type="PROSITE" id="PS01125">
    <property type="entry name" value="ROK"/>
    <property type="match status" value="1"/>
</dbReference>
<evidence type="ECO:0000256" key="2">
    <source>
        <dbReference type="ARBA" id="ARBA00012323"/>
    </source>
</evidence>
<name>A0A6J6D5E7_9ZZZZ</name>
<dbReference type="SUPFAM" id="SSF53067">
    <property type="entry name" value="Actin-like ATPase domain"/>
    <property type="match status" value="1"/>
</dbReference>
<evidence type="ECO:0000256" key="5">
    <source>
        <dbReference type="ARBA" id="ARBA00022741"/>
    </source>
</evidence>
<evidence type="ECO:0000256" key="4">
    <source>
        <dbReference type="ARBA" id="ARBA00022679"/>
    </source>
</evidence>
<dbReference type="EC" id="2.7.1.2" evidence="2"/>
<protein>
    <recommendedName>
        <fullName evidence="3">Glucokinase</fullName>
        <ecNumber evidence="2">2.7.1.2</ecNumber>
    </recommendedName>
    <alternativeName>
        <fullName evidence="8">Glucose kinase</fullName>
    </alternativeName>
</protein>
<evidence type="ECO:0000256" key="7">
    <source>
        <dbReference type="ARBA" id="ARBA00022840"/>
    </source>
</evidence>
<organism evidence="9">
    <name type="scientific">freshwater metagenome</name>
    <dbReference type="NCBI Taxonomy" id="449393"/>
    <lineage>
        <taxon>unclassified sequences</taxon>
        <taxon>metagenomes</taxon>
        <taxon>ecological metagenomes</taxon>
    </lineage>
</organism>
<dbReference type="GO" id="GO:0006096">
    <property type="term" value="P:glycolytic process"/>
    <property type="evidence" value="ECO:0007669"/>
    <property type="project" value="InterPro"/>
</dbReference>
<keyword evidence="4" id="KW-0808">Transferase</keyword>
<dbReference type="NCBIfam" id="TIGR00744">
    <property type="entry name" value="ROK_glcA_fam"/>
    <property type="match status" value="1"/>
</dbReference>
<evidence type="ECO:0000256" key="1">
    <source>
        <dbReference type="ARBA" id="ARBA00006479"/>
    </source>
</evidence>
<keyword evidence="6" id="KW-0418">Kinase</keyword>
<sequence>MDDLAIGIDIGGTKIIGGVVDASGTIIDRERRDTPTEGGMVTIERIAEVAASLASRHQVSSVGVSLAGFISKDRKRMETNPNIANMKGLAVHDELERATGLAIHLENDANCAAWGEYRFGAGVDSDPMVMVTVGTGIGGGLIIDGQLLIGAYGTAGEIGHVPVIPNGEICGCGMRGCLEQYASGNALRRFVRKAIEGAPALGSKILAMGDGTIEGITGPDVTRAAQEGDAIALAAFNEIGEWLGYAISGFSSIIDPQTVVIGGGVIDAGEILLDPIRTSLKKNSPMRSSHDMPNIVAAKLGNNAGIVGVADLARIA</sequence>
<proteinExistence type="inferred from homology"/>